<dbReference type="AlphaFoldDB" id="A0A9W9IH48"/>
<gene>
    <name evidence="2" type="ORF">N7492_002054</name>
</gene>
<organism evidence="2 3">
    <name type="scientific">Penicillium capsulatum</name>
    <dbReference type="NCBI Taxonomy" id="69766"/>
    <lineage>
        <taxon>Eukaryota</taxon>
        <taxon>Fungi</taxon>
        <taxon>Dikarya</taxon>
        <taxon>Ascomycota</taxon>
        <taxon>Pezizomycotina</taxon>
        <taxon>Eurotiomycetes</taxon>
        <taxon>Eurotiomycetidae</taxon>
        <taxon>Eurotiales</taxon>
        <taxon>Aspergillaceae</taxon>
        <taxon>Penicillium</taxon>
    </lineage>
</organism>
<feature type="compositionally biased region" description="Polar residues" evidence="1">
    <location>
        <begin position="102"/>
        <end position="132"/>
    </location>
</feature>
<feature type="region of interest" description="Disordered" evidence="1">
    <location>
        <begin position="1"/>
        <end position="132"/>
    </location>
</feature>
<reference evidence="2" key="2">
    <citation type="journal article" date="2023" name="IMA Fungus">
        <title>Comparative genomic study of the Penicillium genus elucidates a diverse pangenome and 15 lateral gene transfer events.</title>
        <authorList>
            <person name="Petersen C."/>
            <person name="Sorensen T."/>
            <person name="Nielsen M.R."/>
            <person name="Sondergaard T.E."/>
            <person name="Sorensen J.L."/>
            <person name="Fitzpatrick D.A."/>
            <person name="Frisvad J.C."/>
            <person name="Nielsen K.L."/>
        </authorList>
    </citation>
    <scope>NUCLEOTIDE SEQUENCE</scope>
    <source>
        <strain evidence="2">IBT 21917</strain>
    </source>
</reference>
<sequence>MDVAYLVHGPPKPYSDSQASPLPLVEEPKCSLLEGAHGAQQLAKRQPQQLRPHSGSGNAHTPSELKNKPVAEQTHRSSILSTGSAPIPHIAGPYASPAPEATQYTSPIDASQPQQPYTHLPSIITTTSATYT</sequence>
<accession>A0A9W9IH48</accession>
<feature type="compositionally biased region" description="Basic and acidic residues" evidence="1">
    <location>
        <begin position="63"/>
        <end position="75"/>
    </location>
</feature>
<reference evidence="2" key="1">
    <citation type="submission" date="2022-11" db="EMBL/GenBank/DDBJ databases">
        <authorList>
            <person name="Petersen C."/>
        </authorList>
    </citation>
    <scope>NUCLEOTIDE SEQUENCE</scope>
    <source>
        <strain evidence="2">IBT 21917</strain>
    </source>
</reference>
<dbReference type="Proteomes" id="UP001146351">
    <property type="component" value="Unassembled WGS sequence"/>
</dbReference>
<evidence type="ECO:0000313" key="2">
    <source>
        <dbReference type="EMBL" id="KAJ5178844.1"/>
    </source>
</evidence>
<evidence type="ECO:0000313" key="3">
    <source>
        <dbReference type="Proteomes" id="UP001146351"/>
    </source>
</evidence>
<proteinExistence type="predicted"/>
<dbReference type="EMBL" id="JAPQKO010000002">
    <property type="protein sequence ID" value="KAJ5178844.1"/>
    <property type="molecule type" value="Genomic_DNA"/>
</dbReference>
<feature type="compositionally biased region" description="Polar residues" evidence="1">
    <location>
        <begin position="46"/>
        <end position="61"/>
    </location>
</feature>
<protein>
    <submittedName>
        <fullName evidence="2">Uncharacterized protein</fullName>
    </submittedName>
</protein>
<keyword evidence="3" id="KW-1185">Reference proteome</keyword>
<evidence type="ECO:0000256" key="1">
    <source>
        <dbReference type="SAM" id="MobiDB-lite"/>
    </source>
</evidence>
<comment type="caution">
    <text evidence="2">The sequence shown here is derived from an EMBL/GenBank/DDBJ whole genome shotgun (WGS) entry which is preliminary data.</text>
</comment>
<name>A0A9W9IH48_9EURO</name>
<dbReference type="OrthoDB" id="8117402at2759"/>